<dbReference type="Pfam" id="PF05016">
    <property type="entry name" value="ParE_toxin"/>
    <property type="match status" value="1"/>
</dbReference>
<dbReference type="KEGG" id="xcr:J163_00193"/>
<evidence type="ECO:0000313" key="5">
    <source>
        <dbReference type="Proteomes" id="UP000052230"/>
    </source>
</evidence>
<organism evidence="3 5">
    <name type="scientific">Xanthomonas citri pv. citri</name>
    <dbReference type="NCBI Taxonomy" id="611301"/>
    <lineage>
        <taxon>Bacteria</taxon>
        <taxon>Pseudomonadati</taxon>
        <taxon>Pseudomonadota</taxon>
        <taxon>Gammaproteobacteria</taxon>
        <taxon>Lysobacterales</taxon>
        <taxon>Lysobacteraceae</taxon>
        <taxon>Xanthomonas</taxon>
    </lineage>
</organism>
<dbReference type="KEGG" id="xcn:J169_00192"/>
<dbReference type="EMBL" id="JAABFR010001117">
    <property type="protein sequence ID" value="MBD4337165.1"/>
    <property type="molecule type" value="Genomic_DNA"/>
</dbReference>
<dbReference type="OMA" id="PCRVFYR"/>
<protein>
    <submittedName>
        <fullName evidence="4">Type II toxin-antitoxin system RelE/ParE family toxin</fullName>
    </submittedName>
</protein>
<gene>
    <name evidence="4" type="ORF">GUH15_14070</name>
    <name evidence="3" type="ORF">XAC3562_10098</name>
</gene>
<comment type="similarity">
    <text evidence="1">Belongs to the RelE toxin family.</text>
</comment>
<dbReference type="KEGG" id="xcm:J164_00193"/>
<evidence type="ECO:0000313" key="3">
    <source>
        <dbReference type="EMBL" id="CEG14157.1"/>
    </source>
</evidence>
<dbReference type="KEGG" id="xcf:J172_00187"/>
<keyword evidence="2" id="KW-1277">Toxin-antitoxin system</keyword>
<dbReference type="Gene3D" id="3.30.2310.20">
    <property type="entry name" value="RelE-like"/>
    <property type="match status" value="1"/>
</dbReference>
<dbReference type="PATRIC" id="fig|434928.28.peg.92"/>
<sequence>MAEIIWSVPALADLDAIADYIAIDNAPAAAALVKRVFGHVEQLIEHPDSGSRPQELKRSRYRQIVEPPCRVFYRVDGQRIVVVHVMRSERALRGNRLSR</sequence>
<keyword evidence="5" id="KW-1185">Reference proteome</keyword>
<dbReference type="RefSeq" id="WP_003487886.1">
    <property type="nucleotide sequence ID" value="NZ_CAVLHM010000022.1"/>
</dbReference>
<reference evidence="3 5" key="1">
    <citation type="submission" date="2014-09" db="EMBL/GenBank/DDBJ databases">
        <authorList>
            <person name="Regsiter A."/>
        </authorList>
    </citation>
    <scope>NUCLEOTIDE SEQUENCE [LARGE SCALE GENOMIC DNA]</scope>
</reference>
<dbReference type="Proteomes" id="UP000653002">
    <property type="component" value="Unassembled WGS sequence"/>
</dbReference>
<name>A0A0U5F7U2_XANCI</name>
<dbReference type="KEGG" id="xcu:J159_00194"/>
<evidence type="ECO:0000256" key="1">
    <source>
        <dbReference type="ARBA" id="ARBA00006226"/>
    </source>
</evidence>
<proteinExistence type="inferred from homology"/>
<evidence type="ECO:0000313" key="4">
    <source>
        <dbReference type="EMBL" id="MBD4337165.1"/>
    </source>
</evidence>
<accession>A0A0U5F7U2</accession>
<dbReference type="PANTHER" id="PTHR33755:SF5">
    <property type="entry name" value="TYPE II TOXIN-ANTITOXIN SYSTEM RELE_PARE FAMILY TOXIN"/>
    <property type="match status" value="1"/>
</dbReference>
<evidence type="ECO:0000256" key="2">
    <source>
        <dbReference type="ARBA" id="ARBA00022649"/>
    </source>
</evidence>
<dbReference type="PANTHER" id="PTHR33755">
    <property type="entry name" value="TOXIN PARE1-RELATED"/>
    <property type="match status" value="1"/>
</dbReference>
<dbReference type="AlphaFoldDB" id="A0A0U5F7U2"/>
<dbReference type="KEGG" id="xcw:J162_00193"/>
<dbReference type="EMBL" id="CCXZ01000001">
    <property type="protein sequence ID" value="CEG14157.1"/>
    <property type="molecule type" value="Genomic_DNA"/>
</dbReference>
<dbReference type="Proteomes" id="UP000052230">
    <property type="component" value="Unassembled WGS sequence"/>
</dbReference>
<dbReference type="InterPro" id="IPR051803">
    <property type="entry name" value="TA_system_RelE-like_toxin"/>
</dbReference>
<comment type="caution">
    <text evidence="3">The sequence shown here is derived from an EMBL/GenBank/DDBJ whole genome shotgun (WGS) entry which is preliminary data.</text>
</comment>
<dbReference type="GeneID" id="66909297"/>
<reference evidence="4" key="2">
    <citation type="submission" date="2020-01" db="EMBL/GenBank/DDBJ databases">
        <authorList>
            <person name="Richard D."/>
        </authorList>
    </citation>
    <scope>NUCLEOTIDE SEQUENCE</scope>
    <source>
        <strain evidence="4">JP541</strain>
    </source>
</reference>
<dbReference type="InterPro" id="IPR035093">
    <property type="entry name" value="RelE/ParE_toxin_dom_sf"/>
</dbReference>
<dbReference type="InterPro" id="IPR007712">
    <property type="entry name" value="RelE/ParE_toxin"/>
</dbReference>